<proteinExistence type="predicted"/>
<keyword evidence="2" id="KW-1185">Reference proteome</keyword>
<dbReference type="Proteomes" id="UP000186657">
    <property type="component" value="Unassembled WGS sequence"/>
</dbReference>
<protein>
    <submittedName>
        <fullName evidence="1">Uncharacterized protein</fullName>
    </submittedName>
</protein>
<evidence type="ECO:0000313" key="1">
    <source>
        <dbReference type="EMBL" id="OLT58284.1"/>
    </source>
</evidence>
<evidence type="ECO:0000313" key="2">
    <source>
        <dbReference type="Proteomes" id="UP000186657"/>
    </source>
</evidence>
<gene>
    <name evidence="1" type="ORF">BJP37_03715</name>
</gene>
<reference evidence="1 2" key="1">
    <citation type="submission" date="2016-10" db="EMBL/GenBank/DDBJ databases">
        <title>Comparative genomics uncovers the prolific and rare metabolic potential of the cyanobacterial genus Moorea.</title>
        <authorList>
            <person name="Leao T."/>
            <person name="Castelao G."/>
            <person name="Korobeynikov A."/>
            <person name="Monroe E.A."/>
            <person name="Podell S."/>
            <person name="Glukhov E."/>
            <person name="Allen E."/>
            <person name="Gerwick W.H."/>
            <person name="Gerwick L."/>
        </authorList>
    </citation>
    <scope>NUCLEOTIDE SEQUENCE [LARGE SCALE GENOMIC DNA]</scope>
    <source>
        <strain evidence="1 2">PNG5-198</strain>
    </source>
</reference>
<dbReference type="EMBL" id="MKZS01000001">
    <property type="protein sequence ID" value="OLT58284.1"/>
    <property type="molecule type" value="Genomic_DNA"/>
</dbReference>
<comment type="caution">
    <text evidence="1">The sequence shown here is derived from an EMBL/GenBank/DDBJ whole genome shotgun (WGS) entry which is preliminary data.</text>
</comment>
<name>A0A1U7MX93_9CYAN</name>
<accession>A0A1U7MX93</accession>
<organism evidence="1 2">
    <name type="scientific">Moorena bouillonii PNG</name>
    <dbReference type="NCBI Taxonomy" id="568701"/>
    <lineage>
        <taxon>Bacteria</taxon>
        <taxon>Bacillati</taxon>
        <taxon>Cyanobacteriota</taxon>
        <taxon>Cyanophyceae</taxon>
        <taxon>Coleofasciculales</taxon>
        <taxon>Coleofasciculaceae</taxon>
        <taxon>Moorena</taxon>
    </lineage>
</organism>
<sequence length="71" mass="7769">MVATRNGCSVKDSNSSPLQAQVFLESESQYLKKSRLNDILSERVEAIGTAKWAINPMLVVVTSNAPKGYLL</sequence>
<dbReference type="AlphaFoldDB" id="A0A1U7MX93"/>